<proteinExistence type="predicted"/>
<dbReference type="AlphaFoldDB" id="A0A914W0H7"/>
<accession>A0A914W0H7</accession>
<reference evidence="2" key="1">
    <citation type="submission" date="2022-11" db="UniProtKB">
        <authorList>
            <consortium name="WormBaseParasite"/>
        </authorList>
    </citation>
    <scope>IDENTIFICATION</scope>
</reference>
<organism evidence="1 2">
    <name type="scientific">Plectus sambesii</name>
    <dbReference type="NCBI Taxonomy" id="2011161"/>
    <lineage>
        <taxon>Eukaryota</taxon>
        <taxon>Metazoa</taxon>
        <taxon>Ecdysozoa</taxon>
        <taxon>Nematoda</taxon>
        <taxon>Chromadorea</taxon>
        <taxon>Plectida</taxon>
        <taxon>Plectina</taxon>
        <taxon>Plectoidea</taxon>
        <taxon>Plectidae</taxon>
        <taxon>Plectus</taxon>
    </lineage>
</organism>
<keyword evidence="1" id="KW-1185">Reference proteome</keyword>
<evidence type="ECO:0000313" key="2">
    <source>
        <dbReference type="WBParaSite" id="PSAMB.scaffold2962size20367.g19763.t1"/>
    </source>
</evidence>
<sequence length="143" mass="15459">MLEAFKEKLQTVQQDLSSGIQKLRTRKSPSFYSLSSASTSSGLTGSVSAPSLVDANAGAEILDYYQRSWQLTHELSEDNARAANACSDRLRTLQDVCRRDAAGIAFINRDAAVLPKLAEELSDLVSLTAKSLSAFYKRAGLGV</sequence>
<dbReference type="Proteomes" id="UP000887566">
    <property type="component" value="Unplaced"/>
</dbReference>
<protein>
    <submittedName>
        <fullName evidence="2">Uncharacterized protein</fullName>
    </submittedName>
</protein>
<dbReference type="WBParaSite" id="PSAMB.scaffold2962size20367.g19763.t1">
    <property type="protein sequence ID" value="PSAMB.scaffold2962size20367.g19763.t1"/>
    <property type="gene ID" value="PSAMB.scaffold2962size20367.g19763"/>
</dbReference>
<name>A0A914W0H7_9BILA</name>
<evidence type="ECO:0000313" key="1">
    <source>
        <dbReference type="Proteomes" id="UP000887566"/>
    </source>
</evidence>